<dbReference type="STRING" id="225164.V3ZYH5"/>
<name>V3ZYH5_LOTGI</name>
<evidence type="ECO:0000256" key="4">
    <source>
        <dbReference type="PROSITE-ProRule" id="PRU00339"/>
    </source>
</evidence>
<dbReference type="InterPro" id="IPR011990">
    <property type="entry name" value="TPR-like_helical_dom_sf"/>
</dbReference>
<dbReference type="Pfam" id="PF13181">
    <property type="entry name" value="TPR_8"/>
    <property type="match status" value="1"/>
</dbReference>
<dbReference type="HOGENOM" id="CLU_004905_2_0_1"/>
<dbReference type="Pfam" id="PF13414">
    <property type="entry name" value="TPR_11"/>
    <property type="match status" value="1"/>
</dbReference>
<dbReference type="PANTHER" id="PTHR16193">
    <property type="entry name" value="TETRATRICOPEPTIDE REPEAT PROTEIN 27"/>
    <property type="match status" value="1"/>
</dbReference>
<dbReference type="SUPFAM" id="SSF48452">
    <property type="entry name" value="TPR-like"/>
    <property type="match status" value="2"/>
</dbReference>
<proteinExistence type="inferred from homology"/>
<keyword evidence="1" id="KW-0677">Repeat</keyword>
<feature type="repeat" description="TPR" evidence="4">
    <location>
        <begin position="429"/>
        <end position="462"/>
    </location>
</feature>
<keyword evidence="2 4" id="KW-0802">TPR repeat</keyword>
<dbReference type="OrthoDB" id="1936594at2759"/>
<dbReference type="Proteomes" id="UP000030746">
    <property type="component" value="Unassembled WGS sequence"/>
</dbReference>
<gene>
    <name evidence="5" type="ORF">LOTGIDRAFT_234941</name>
</gene>
<evidence type="ECO:0000313" key="5">
    <source>
        <dbReference type="EMBL" id="ESO87695.1"/>
    </source>
</evidence>
<accession>V3ZYH5</accession>
<reference evidence="5 6" key="1">
    <citation type="journal article" date="2013" name="Nature">
        <title>Insights into bilaterian evolution from three spiralian genomes.</title>
        <authorList>
            <person name="Simakov O."/>
            <person name="Marletaz F."/>
            <person name="Cho S.J."/>
            <person name="Edsinger-Gonzales E."/>
            <person name="Havlak P."/>
            <person name="Hellsten U."/>
            <person name="Kuo D.H."/>
            <person name="Larsson T."/>
            <person name="Lv J."/>
            <person name="Arendt D."/>
            <person name="Savage R."/>
            <person name="Osoegawa K."/>
            <person name="de Jong P."/>
            <person name="Grimwood J."/>
            <person name="Chapman J.A."/>
            <person name="Shapiro H."/>
            <person name="Aerts A."/>
            <person name="Otillar R.P."/>
            <person name="Terry A.Y."/>
            <person name="Boore J.L."/>
            <person name="Grigoriev I.V."/>
            <person name="Lindberg D.R."/>
            <person name="Seaver E.C."/>
            <person name="Weisblat D.A."/>
            <person name="Putnam N.H."/>
            <person name="Rokhsar D.S."/>
        </authorList>
    </citation>
    <scope>NUCLEOTIDE SEQUENCE [LARGE SCALE GENOMIC DNA]</scope>
</reference>
<dbReference type="Gene3D" id="1.25.40.10">
    <property type="entry name" value="Tetratricopeptide repeat domain"/>
    <property type="match status" value="1"/>
</dbReference>
<evidence type="ECO:0000256" key="1">
    <source>
        <dbReference type="ARBA" id="ARBA00022737"/>
    </source>
</evidence>
<feature type="repeat" description="TPR" evidence="4">
    <location>
        <begin position="395"/>
        <end position="428"/>
    </location>
</feature>
<feature type="repeat" description="TPR" evidence="4">
    <location>
        <begin position="361"/>
        <end position="394"/>
    </location>
</feature>
<dbReference type="InterPro" id="IPR044244">
    <property type="entry name" value="TTC27/Emw1"/>
</dbReference>
<evidence type="ECO:0000256" key="2">
    <source>
        <dbReference type="ARBA" id="ARBA00022803"/>
    </source>
</evidence>
<dbReference type="PROSITE" id="PS50005">
    <property type="entry name" value="TPR"/>
    <property type="match status" value="3"/>
</dbReference>
<dbReference type="RefSeq" id="XP_009061592.1">
    <property type="nucleotide sequence ID" value="XM_009063344.1"/>
</dbReference>
<dbReference type="SMART" id="SM00028">
    <property type="entry name" value="TPR"/>
    <property type="match status" value="4"/>
</dbReference>
<dbReference type="AlphaFoldDB" id="V3ZYH5"/>
<protein>
    <submittedName>
        <fullName evidence="5">Uncharacterized protein</fullName>
    </submittedName>
</protein>
<dbReference type="OMA" id="NNRYARA"/>
<organism evidence="5 6">
    <name type="scientific">Lottia gigantea</name>
    <name type="common">Giant owl limpet</name>
    <dbReference type="NCBI Taxonomy" id="225164"/>
    <lineage>
        <taxon>Eukaryota</taxon>
        <taxon>Metazoa</taxon>
        <taxon>Spiralia</taxon>
        <taxon>Lophotrochozoa</taxon>
        <taxon>Mollusca</taxon>
        <taxon>Gastropoda</taxon>
        <taxon>Patellogastropoda</taxon>
        <taxon>Lottioidea</taxon>
        <taxon>Lottiidae</taxon>
        <taxon>Lottia</taxon>
    </lineage>
</organism>
<dbReference type="EMBL" id="KB202849">
    <property type="protein sequence ID" value="ESO87695.1"/>
    <property type="molecule type" value="Genomic_DNA"/>
</dbReference>
<dbReference type="KEGG" id="lgi:LOTGIDRAFT_234941"/>
<dbReference type="GeneID" id="20249695"/>
<comment type="similarity">
    <text evidence="3">Belongs to the TTC27 family.</text>
</comment>
<sequence length="674" mass="78654">MVQKLMLGFTDSFDFYFETHKWWLLRCLYIQQEILDDRSPTLCKSILELVALVNQNDELFKDDRFREASIQWNIEAGYFCHLYFEYEKGREYFEKAKNLSHLDINISGALGKRTRYQEDDKAQLVLQVKRSNVQDEQTLIKDIPLPKNISLDDDTVLNKIAFTDEMEKHSVQLSPLDQAVVLACMEGHRRSLAQERLTDEEVLTYILCMLDQLCNWNVGVACLILRSKLEKGSSRRVERSMKQMEELVNIVTQPEPANIDRSYLFYSCHTPSVWKVKKELGTMLLSLGCISAAKDLYESLEMWDEAITCYQIMKKTDQAEVIIREQLKKKETPNLYCFLGDVTHDMNHYQKAWELSNERSSRAMRCMGYLYFGKKDNKAALRCFEKSLEINSLQIPVWFTYGCVALTTDQYEKAVKAFKRCVNIDSDNFEAWNNLGTAYIKLKDKPKAFLTMKEAIKYNFESWQLWENCLLIGVDCGEFEDVVNAYNRLLDLKSKWVDEQILSILVRAIEEDLTDSKGLPVRRFKPKIQQLFTRITSQTTGNGEIWRLFAKLILLDNKPENIDQGLEYLQKSHRCVTQTSNWEKDEKKCQEVSDQAIELAKLYIQCADKLPDRTQKLQNLSSAKFMLKGVITKIKQHHQDPITQSLPQSIDELCKSLDDQFKDLLERIDQLKNC</sequence>
<dbReference type="PANTHER" id="PTHR16193:SF0">
    <property type="entry name" value="TETRATRICOPEPTIDE REPEAT PROTEIN 27"/>
    <property type="match status" value="1"/>
</dbReference>
<evidence type="ECO:0000313" key="6">
    <source>
        <dbReference type="Proteomes" id="UP000030746"/>
    </source>
</evidence>
<keyword evidence="6" id="KW-1185">Reference proteome</keyword>
<dbReference type="CTD" id="20249695"/>
<evidence type="ECO:0000256" key="3">
    <source>
        <dbReference type="ARBA" id="ARBA00024020"/>
    </source>
</evidence>
<dbReference type="InterPro" id="IPR019734">
    <property type="entry name" value="TPR_rpt"/>
</dbReference>